<organism evidence="1 2">
    <name type="scientific">Pseudocercospora musae</name>
    <dbReference type="NCBI Taxonomy" id="113226"/>
    <lineage>
        <taxon>Eukaryota</taxon>
        <taxon>Fungi</taxon>
        <taxon>Dikarya</taxon>
        <taxon>Ascomycota</taxon>
        <taxon>Pezizomycotina</taxon>
        <taxon>Dothideomycetes</taxon>
        <taxon>Dothideomycetidae</taxon>
        <taxon>Mycosphaerellales</taxon>
        <taxon>Mycosphaerellaceae</taxon>
        <taxon>Pseudocercospora</taxon>
    </lineage>
</organism>
<dbReference type="EMBL" id="LFZO01000828">
    <property type="protein sequence ID" value="KXS96539.1"/>
    <property type="molecule type" value="Genomic_DNA"/>
</dbReference>
<keyword evidence="2" id="KW-1185">Reference proteome</keyword>
<dbReference type="AlphaFoldDB" id="A0A139H2E8"/>
<evidence type="ECO:0000313" key="1">
    <source>
        <dbReference type="EMBL" id="KXS96539.1"/>
    </source>
</evidence>
<comment type="caution">
    <text evidence="1">The sequence shown here is derived from an EMBL/GenBank/DDBJ whole genome shotgun (WGS) entry which is preliminary data.</text>
</comment>
<name>A0A139H2E8_9PEZI</name>
<sequence length="85" mass="9370">MEMFGWRCLRILMPSCQAAIPRSRALACFNRARRIQLDLAELGKAAAAAVRSESCIRTETLTQGMHNKAVLLTVDDGKQVVAKLP</sequence>
<reference evidence="1 2" key="1">
    <citation type="submission" date="2015-07" db="EMBL/GenBank/DDBJ databases">
        <title>Comparative genomics of the Sigatoka disease complex on banana suggests a link between parallel evolutionary changes in Pseudocercospora fijiensis and Pseudocercospora eumusae and increased virulence on the banana host.</title>
        <authorList>
            <person name="Chang T.-C."/>
            <person name="Salvucci A."/>
            <person name="Crous P.W."/>
            <person name="Stergiopoulos I."/>
        </authorList>
    </citation>
    <scope>NUCLEOTIDE SEQUENCE [LARGE SCALE GENOMIC DNA]</scope>
    <source>
        <strain evidence="1 2">CBS 116634</strain>
    </source>
</reference>
<dbReference type="Proteomes" id="UP000073492">
    <property type="component" value="Unassembled WGS sequence"/>
</dbReference>
<evidence type="ECO:0000313" key="2">
    <source>
        <dbReference type="Proteomes" id="UP000073492"/>
    </source>
</evidence>
<proteinExistence type="predicted"/>
<accession>A0A139H2E8</accession>
<protein>
    <submittedName>
        <fullName evidence="1">Uncharacterized protein</fullName>
    </submittedName>
</protein>
<gene>
    <name evidence="1" type="ORF">AC579_4612</name>
</gene>